<keyword evidence="10" id="KW-0902">Two-component regulatory system</keyword>
<dbReference type="InterPro" id="IPR036641">
    <property type="entry name" value="HPT_dom_sf"/>
</dbReference>
<dbReference type="InterPro" id="IPR036061">
    <property type="entry name" value="CheW-like_dom_sf"/>
</dbReference>
<dbReference type="InterPro" id="IPR005467">
    <property type="entry name" value="His_kinase_dom"/>
</dbReference>
<dbReference type="Pfam" id="PF01584">
    <property type="entry name" value="CheW"/>
    <property type="match status" value="1"/>
</dbReference>
<dbReference type="EC" id="2.7.13.3" evidence="2"/>
<dbReference type="PANTHER" id="PTHR43395">
    <property type="entry name" value="SENSOR HISTIDINE KINASE CHEA"/>
    <property type="match status" value="1"/>
</dbReference>
<evidence type="ECO:0000259" key="15">
    <source>
        <dbReference type="PROSITE" id="PS50894"/>
    </source>
</evidence>
<evidence type="ECO:0000256" key="10">
    <source>
        <dbReference type="ARBA" id="ARBA00023012"/>
    </source>
</evidence>
<dbReference type="AlphaFoldDB" id="I7Z9J1"/>
<comment type="caution">
    <text evidence="16">The sequence shown here is derived from an EMBL/GenBank/DDBJ whole genome shotgun (WGS) entry which is preliminary data.</text>
</comment>
<feature type="domain" description="CheW-like" evidence="14">
    <location>
        <begin position="535"/>
        <end position="670"/>
    </location>
</feature>
<evidence type="ECO:0000313" key="17">
    <source>
        <dbReference type="Proteomes" id="UP000003704"/>
    </source>
</evidence>
<keyword evidence="6" id="KW-0808">Transferase</keyword>
<dbReference type="InterPro" id="IPR003594">
    <property type="entry name" value="HATPase_dom"/>
</dbReference>
<comment type="catalytic activity">
    <reaction evidence="1">
        <text>ATP + protein L-histidine = ADP + protein N-phospho-L-histidine.</text>
        <dbReference type="EC" id="2.7.13.3"/>
    </reaction>
</comment>
<dbReference type="FunFam" id="3.30.565.10:FF:000016">
    <property type="entry name" value="Chemotaxis protein CheA, putative"/>
    <property type="match status" value="1"/>
</dbReference>
<keyword evidence="7" id="KW-0547">Nucleotide-binding</keyword>
<feature type="modified residue" description="Phosphohistidine" evidence="12">
    <location>
        <position position="48"/>
    </location>
</feature>
<feature type="domain" description="Histidine kinase" evidence="13">
    <location>
        <begin position="283"/>
        <end position="533"/>
    </location>
</feature>
<dbReference type="PANTHER" id="PTHR43395:SF10">
    <property type="entry name" value="CHEMOTAXIS PROTEIN CHEA"/>
    <property type="match status" value="1"/>
</dbReference>
<dbReference type="STRING" id="1172194.WQQ_36640"/>
<dbReference type="PROSITE" id="PS50894">
    <property type="entry name" value="HPT"/>
    <property type="match status" value="1"/>
</dbReference>
<keyword evidence="9" id="KW-0067">ATP-binding</keyword>
<evidence type="ECO:0000256" key="7">
    <source>
        <dbReference type="ARBA" id="ARBA00022741"/>
    </source>
</evidence>
<dbReference type="Gene3D" id="1.20.120.160">
    <property type="entry name" value="HPT domain"/>
    <property type="match status" value="1"/>
</dbReference>
<dbReference type="Gene3D" id="2.30.30.40">
    <property type="entry name" value="SH3 Domains"/>
    <property type="match status" value="1"/>
</dbReference>
<evidence type="ECO:0000256" key="3">
    <source>
        <dbReference type="ARBA" id="ARBA00021495"/>
    </source>
</evidence>
<evidence type="ECO:0000256" key="9">
    <source>
        <dbReference type="ARBA" id="ARBA00022840"/>
    </source>
</evidence>
<evidence type="ECO:0000256" key="4">
    <source>
        <dbReference type="ARBA" id="ARBA00022500"/>
    </source>
</evidence>
<dbReference type="PROSITE" id="PS50109">
    <property type="entry name" value="HIS_KIN"/>
    <property type="match status" value="1"/>
</dbReference>
<comment type="function">
    <text evidence="11">Involved in the transmission of sensory signals from the chemoreceptors to the flagellar motors. CheA is autophosphorylated; it can transfer its phosphate group to either CheB or CheY.</text>
</comment>
<dbReference type="SMART" id="SM01231">
    <property type="entry name" value="H-kinase_dim"/>
    <property type="match status" value="1"/>
</dbReference>
<dbReference type="Pfam" id="PF01627">
    <property type="entry name" value="Hpt"/>
    <property type="match status" value="1"/>
</dbReference>
<dbReference type="InterPro" id="IPR036097">
    <property type="entry name" value="HisK_dim/P_sf"/>
</dbReference>
<dbReference type="CDD" id="cd16916">
    <property type="entry name" value="HATPase_CheA-like"/>
    <property type="match status" value="1"/>
</dbReference>
<evidence type="ECO:0000256" key="11">
    <source>
        <dbReference type="ARBA" id="ARBA00035100"/>
    </source>
</evidence>
<sequence length="674" mass="71719">MSIDLARFHQAFFDESFERADAMEQALLRLDVQADNGEVIHDIFRAAHSIKGGAATFGFAAVAGFTHHLETLLDSVRSGQRGVDATLVELMLRAADHVRGLLVAARDGGACDEVLGASLQASLQAALNVGPATVAAQAAGPAQATTGWTIRFVPRPDLFRSGNDPLRILRELAELGTLHSELEFADGIPGFGALDAESCYLGWNLRLETLASEIEVRELFAWVEDECELRIEPLAVAAAAVEPVAVVSESATPPAPAHGEDKVVPIGVAAPARPQPQRSAAAALESSIRVSTNKIDGLINLVGELVITQASLSQYAQGLDPLGHERLLSAVQQLEHTTRRLQESVMSTRMLPIDAVFSRFPRMVHDLATKLGKQVRLQTVGEGTELDKSVIERIGDPLTHLLRNAIDHGIESIDDRVAAGKPAQGTVTLRAAHQAGQIVIDIADDGRGLSRARILEKARSNGIAVADNASDADVWNLIFAPGFSTASEVTDVSGRGVGMDVVKRNILSLGGQVELSSTEGQGATVRIRLPLTLAIVDGMSVAVGEDTYIVPLSSVVECLQPTVSQIKRIGVDAMLVAVRSEYLPLLDLHTLFGLPGAGRDAHESILVIVEAEGRKVALQLDELLGQQQVVIKSLEANYRRLPLFSGATILGDGRVALILDIVELVRGAGRAMAA</sequence>
<proteinExistence type="predicted"/>
<dbReference type="GO" id="GO:0006935">
    <property type="term" value="P:chemotaxis"/>
    <property type="evidence" value="ECO:0007669"/>
    <property type="project" value="UniProtKB-KW"/>
</dbReference>
<name>I7Z9J1_9GAMM</name>
<gene>
    <name evidence="16" type="ORF">WQQ_36640</name>
</gene>
<keyword evidence="4" id="KW-0145">Chemotaxis</keyword>
<dbReference type="PRINTS" id="PR00344">
    <property type="entry name" value="BCTRLSENSOR"/>
</dbReference>
<dbReference type="CDD" id="cd00731">
    <property type="entry name" value="CheA_reg"/>
    <property type="match status" value="1"/>
</dbReference>
<evidence type="ECO:0000256" key="12">
    <source>
        <dbReference type="PROSITE-ProRule" id="PRU00110"/>
    </source>
</evidence>
<accession>I7Z9J1</accession>
<dbReference type="EMBL" id="AKGD01000003">
    <property type="protein sequence ID" value="EIT68469.1"/>
    <property type="molecule type" value="Genomic_DNA"/>
</dbReference>
<dbReference type="InterPro" id="IPR037006">
    <property type="entry name" value="CheA-like_homodim_sf"/>
</dbReference>
<dbReference type="PROSITE" id="PS50851">
    <property type="entry name" value="CHEW"/>
    <property type="match status" value="1"/>
</dbReference>
<dbReference type="Pfam" id="PF02895">
    <property type="entry name" value="H-kinase_dim"/>
    <property type="match status" value="1"/>
</dbReference>
<dbReference type="InterPro" id="IPR008207">
    <property type="entry name" value="Sig_transdc_His_kin_Hpt_dom"/>
</dbReference>
<evidence type="ECO:0000256" key="8">
    <source>
        <dbReference type="ARBA" id="ARBA00022777"/>
    </source>
</evidence>
<evidence type="ECO:0000259" key="14">
    <source>
        <dbReference type="PROSITE" id="PS50851"/>
    </source>
</evidence>
<evidence type="ECO:0000313" key="16">
    <source>
        <dbReference type="EMBL" id="EIT68469.1"/>
    </source>
</evidence>
<reference evidence="16 17" key="1">
    <citation type="journal article" date="2012" name="J. Bacteriol.">
        <title>Genome Sequence of n-Alkane-Degrading Hydrocarboniphaga effusa Strain AP103T (ATCC BAA-332T).</title>
        <authorList>
            <person name="Chang H.K."/>
            <person name="Zylstra G.J."/>
            <person name="Chae J.C."/>
        </authorList>
    </citation>
    <scope>NUCLEOTIDE SEQUENCE [LARGE SCALE GENOMIC DNA]</scope>
    <source>
        <strain evidence="16 17">AP103</strain>
    </source>
</reference>
<dbReference type="SMART" id="SM00260">
    <property type="entry name" value="CheW"/>
    <property type="match status" value="1"/>
</dbReference>
<dbReference type="InterPro" id="IPR004105">
    <property type="entry name" value="CheA-like_dim"/>
</dbReference>
<dbReference type="InterPro" id="IPR004358">
    <property type="entry name" value="Sig_transdc_His_kin-like_C"/>
</dbReference>
<keyword evidence="17" id="KW-1185">Reference proteome</keyword>
<dbReference type="Gene3D" id="3.30.565.10">
    <property type="entry name" value="Histidine kinase-like ATPase, C-terminal domain"/>
    <property type="match status" value="1"/>
</dbReference>
<dbReference type="SMART" id="SM00387">
    <property type="entry name" value="HATPase_c"/>
    <property type="match status" value="1"/>
</dbReference>
<evidence type="ECO:0000256" key="5">
    <source>
        <dbReference type="ARBA" id="ARBA00022553"/>
    </source>
</evidence>
<dbReference type="OrthoDB" id="9803176at2"/>
<dbReference type="GO" id="GO:0005737">
    <property type="term" value="C:cytoplasm"/>
    <property type="evidence" value="ECO:0007669"/>
    <property type="project" value="InterPro"/>
</dbReference>
<keyword evidence="5 12" id="KW-0597">Phosphoprotein</keyword>
<dbReference type="Proteomes" id="UP000003704">
    <property type="component" value="Unassembled WGS sequence"/>
</dbReference>
<keyword evidence="8" id="KW-0418">Kinase</keyword>
<evidence type="ECO:0000256" key="1">
    <source>
        <dbReference type="ARBA" id="ARBA00000085"/>
    </source>
</evidence>
<dbReference type="RefSeq" id="WP_007186601.1">
    <property type="nucleotide sequence ID" value="NZ_AKGD01000003.1"/>
</dbReference>
<dbReference type="GO" id="GO:0005524">
    <property type="term" value="F:ATP binding"/>
    <property type="evidence" value="ECO:0007669"/>
    <property type="project" value="UniProtKB-KW"/>
</dbReference>
<protein>
    <recommendedName>
        <fullName evidence="3">Chemotaxis protein CheA</fullName>
        <ecNumber evidence="2">2.7.13.3</ecNumber>
    </recommendedName>
</protein>
<dbReference type="Gene3D" id="1.10.287.560">
    <property type="entry name" value="Histidine kinase CheA-like, homodimeric domain"/>
    <property type="match status" value="1"/>
</dbReference>
<dbReference type="Pfam" id="PF02518">
    <property type="entry name" value="HATPase_c"/>
    <property type="match status" value="1"/>
</dbReference>
<evidence type="ECO:0000256" key="6">
    <source>
        <dbReference type="ARBA" id="ARBA00022679"/>
    </source>
</evidence>
<dbReference type="InterPro" id="IPR051315">
    <property type="entry name" value="Bact_Chemotaxis_CheA"/>
</dbReference>
<evidence type="ECO:0000256" key="2">
    <source>
        <dbReference type="ARBA" id="ARBA00012438"/>
    </source>
</evidence>
<evidence type="ECO:0000259" key="13">
    <source>
        <dbReference type="PROSITE" id="PS50109"/>
    </source>
</evidence>
<dbReference type="InterPro" id="IPR036890">
    <property type="entry name" value="HATPase_C_sf"/>
</dbReference>
<dbReference type="FunFam" id="2.30.30.40:FF:000048">
    <property type="entry name" value="Chemotaxis protein CheA, putative"/>
    <property type="match status" value="1"/>
</dbReference>
<dbReference type="CDD" id="cd00088">
    <property type="entry name" value="HPT"/>
    <property type="match status" value="1"/>
</dbReference>
<dbReference type="InterPro" id="IPR002545">
    <property type="entry name" value="CheW-lke_dom"/>
</dbReference>
<dbReference type="PATRIC" id="fig|1172194.4.peg.3556"/>
<dbReference type="SUPFAM" id="SSF50341">
    <property type="entry name" value="CheW-like"/>
    <property type="match status" value="1"/>
</dbReference>
<organism evidence="16 17">
    <name type="scientific">Hydrocarboniphaga effusa AP103</name>
    <dbReference type="NCBI Taxonomy" id="1172194"/>
    <lineage>
        <taxon>Bacteria</taxon>
        <taxon>Pseudomonadati</taxon>
        <taxon>Pseudomonadota</taxon>
        <taxon>Gammaproteobacteria</taxon>
        <taxon>Nevskiales</taxon>
        <taxon>Nevskiaceae</taxon>
        <taxon>Hydrocarboniphaga</taxon>
    </lineage>
</organism>
<dbReference type="SUPFAM" id="SSF55874">
    <property type="entry name" value="ATPase domain of HSP90 chaperone/DNA topoisomerase II/histidine kinase"/>
    <property type="match status" value="1"/>
</dbReference>
<feature type="domain" description="HPt" evidence="15">
    <location>
        <begin position="1"/>
        <end position="105"/>
    </location>
</feature>
<dbReference type="SMART" id="SM00073">
    <property type="entry name" value="HPT"/>
    <property type="match status" value="1"/>
</dbReference>
<dbReference type="SUPFAM" id="SSF47226">
    <property type="entry name" value="Histidine-containing phosphotransfer domain, HPT domain"/>
    <property type="match status" value="1"/>
</dbReference>
<dbReference type="GO" id="GO:0000155">
    <property type="term" value="F:phosphorelay sensor kinase activity"/>
    <property type="evidence" value="ECO:0007669"/>
    <property type="project" value="InterPro"/>
</dbReference>
<dbReference type="SUPFAM" id="SSF47384">
    <property type="entry name" value="Homodimeric domain of signal transducing histidine kinase"/>
    <property type="match status" value="1"/>
</dbReference>